<dbReference type="Pfam" id="PF05598">
    <property type="entry name" value="DUF772"/>
    <property type="match status" value="1"/>
</dbReference>
<dbReference type="EMBL" id="AFNU02000006">
    <property type="protein sequence ID" value="ERJ12047.1"/>
    <property type="molecule type" value="Genomic_DNA"/>
</dbReference>
<evidence type="ECO:0000313" key="3">
    <source>
        <dbReference type="EMBL" id="ERJ12047.1"/>
    </source>
</evidence>
<sequence length="487" mass="56104">MIKENKLVLSPFIEIYDYVVKENHLLKKINKICDFDFIYDELVDKYCLDNGRKGENPIYFFKLLLLKKIYKLSDEKLVERAFSDMAFKYFLGIAPEDKIVYSSALTKFRRLRLQDNTLLDTLINKSMSIAIEQGVITSKRLIMDATHTKSRYNQITPYQALVNESKELRKSVYEVNESAKSSFPRKTNDGILEHQIQYCKDLIAVIKESEKLMFYPDIQDKLSYLEEVVDDNIDQLKLSTDEDAKVGHKTYDTSFYGYKTHIAINDERIVTAAVVTSGEKHDGKYLEELVKKSIDNGMEVEEILGDSAYSIKDNIEYTNENKIKLISKLSKTVTHGNKRKVAGFEFNKDADMYTCPERHLSIEKIESRPKKKVDGQGNVISYFFDINKCKVCPNKEGCYKEGAKTKSYLVSVKTNTHKEYMGFQETEEFKDKAKDRYKIEAKNAELKSGHGYDVASSSGLFGMQLDAATTIFAVNLKRIIKLIEQKK</sequence>
<name>U2DUH0_9MOLU</name>
<dbReference type="InterPro" id="IPR047629">
    <property type="entry name" value="IS1182_transpos"/>
</dbReference>
<evidence type="ECO:0000259" key="1">
    <source>
        <dbReference type="Pfam" id="PF01609"/>
    </source>
</evidence>
<dbReference type="Pfam" id="PF01609">
    <property type="entry name" value="DDE_Tnp_1"/>
    <property type="match status" value="1"/>
</dbReference>
<dbReference type="eggNOG" id="COG3039">
    <property type="taxonomic scope" value="Bacteria"/>
</dbReference>
<feature type="domain" description="Transposase InsH N-terminal" evidence="2">
    <location>
        <begin position="17"/>
        <end position="110"/>
    </location>
</feature>
<accession>U2DUH0</accession>
<proteinExistence type="predicted"/>
<dbReference type="AlphaFoldDB" id="U2DUH0"/>
<dbReference type="PANTHER" id="PTHR33408">
    <property type="entry name" value="TRANSPOSASE"/>
    <property type="match status" value="1"/>
</dbReference>
<organism evidence="3 4">
    <name type="scientific">Haloplasma contractile SSD-17B</name>
    <dbReference type="NCBI Taxonomy" id="1033810"/>
    <lineage>
        <taxon>Bacteria</taxon>
        <taxon>Bacillati</taxon>
        <taxon>Mycoplasmatota</taxon>
        <taxon>Mollicutes</taxon>
        <taxon>Haloplasmatales</taxon>
        <taxon>Haloplasmataceae</taxon>
        <taxon>Haloplasma</taxon>
    </lineage>
</organism>
<dbReference type="STRING" id="1033810.HLPCO_001961"/>
<evidence type="ECO:0000313" key="4">
    <source>
        <dbReference type="Proteomes" id="UP000005707"/>
    </source>
</evidence>
<reference evidence="3 4" key="1">
    <citation type="journal article" date="2011" name="J. Bacteriol.">
        <title>Genome sequence of Haloplasma contractile, an unusual contractile bacterium from a deep-sea anoxic brine lake.</title>
        <authorList>
            <person name="Antunes A."/>
            <person name="Alam I."/>
            <person name="El Dorry H."/>
            <person name="Siam R."/>
            <person name="Robertson A."/>
            <person name="Bajic V.B."/>
            <person name="Stingl U."/>
        </authorList>
    </citation>
    <scope>NUCLEOTIDE SEQUENCE [LARGE SCALE GENOMIC DNA]</scope>
    <source>
        <strain evidence="3 4">SSD-17B</strain>
    </source>
</reference>
<dbReference type="PANTHER" id="PTHR33408:SF2">
    <property type="entry name" value="TRANSPOSASE DDE DOMAIN-CONTAINING PROTEIN"/>
    <property type="match status" value="1"/>
</dbReference>
<reference evidence="3 4" key="2">
    <citation type="journal article" date="2013" name="PLoS ONE">
        <title>INDIGO - INtegrated Data Warehouse of MIcrobial GenOmes with Examples from the Red Sea Extremophiles.</title>
        <authorList>
            <person name="Alam I."/>
            <person name="Antunes A."/>
            <person name="Kamau A.A."/>
            <person name="Ba Alawi W."/>
            <person name="Kalkatawi M."/>
            <person name="Stingl U."/>
            <person name="Bajic V.B."/>
        </authorList>
    </citation>
    <scope>NUCLEOTIDE SEQUENCE [LARGE SCALE GENOMIC DNA]</scope>
    <source>
        <strain evidence="3 4">SSD-17B</strain>
    </source>
</reference>
<evidence type="ECO:0000259" key="2">
    <source>
        <dbReference type="Pfam" id="PF05598"/>
    </source>
</evidence>
<dbReference type="OrthoDB" id="9789070at2"/>
<dbReference type="Proteomes" id="UP000005707">
    <property type="component" value="Unassembled WGS sequence"/>
</dbReference>
<protein>
    <submittedName>
        <fullName evidence="3">Transposase IS4 family protein</fullName>
    </submittedName>
</protein>
<dbReference type="InterPro" id="IPR008490">
    <property type="entry name" value="Transposase_InsH_N"/>
</dbReference>
<gene>
    <name evidence="3" type="ORF">HLPCO_001961</name>
</gene>
<dbReference type="RefSeq" id="WP_008827347.1">
    <property type="nucleotide sequence ID" value="NZ_AFNU02000006.1"/>
</dbReference>
<dbReference type="NCBIfam" id="NF033551">
    <property type="entry name" value="transpos_IS1182"/>
    <property type="match status" value="1"/>
</dbReference>
<dbReference type="InterPro" id="IPR002559">
    <property type="entry name" value="Transposase_11"/>
</dbReference>
<dbReference type="InParanoid" id="U2DUH0"/>
<keyword evidence="4" id="KW-1185">Reference proteome</keyword>
<feature type="domain" description="Transposase IS4-like" evidence="1">
    <location>
        <begin position="242"/>
        <end position="476"/>
    </location>
</feature>
<comment type="caution">
    <text evidence="3">The sequence shown here is derived from an EMBL/GenBank/DDBJ whole genome shotgun (WGS) entry which is preliminary data.</text>
</comment>